<protein>
    <submittedName>
        <fullName evidence="2">Uncharacterized protein</fullName>
    </submittedName>
</protein>
<evidence type="ECO:0000313" key="3">
    <source>
        <dbReference type="Proteomes" id="UP000182085"/>
    </source>
</evidence>
<feature type="transmembrane region" description="Helical" evidence="1">
    <location>
        <begin position="117"/>
        <end position="137"/>
    </location>
</feature>
<keyword evidence="1" id="KW-0812">Transmembrane</keyword>
<dbReference type="EMBL" id="LT629801">
    <property type="protein sequence ID" value="SDV10634.1"/>
    <property type="molecule type" value="Genomic_DNA"/>
</dbReference>
<evidence type="ECO:0000313" key="2">
    <source>
        <dbReference type="EMBL" id="SDV10634.1"/>
    </source>
</evidence>
<dbReference type="Proteomes" id="UP000182085">
    <property type="component" value="Chromosome I"/>
</dbReference>
<dbReference type="AlphaFoldDB" id="A0AAE8L056"/>
<feature type="transmembrane region" description="Helical" evidence="1">
    <location>
        <begin position="52"/>
        <end position="70"/>
    </location>
</feature>
<keyword evidence="1" id="KW-1133">Transmembrane helix</keyword>
<proteinExistence type="predicted"/>
<reference evidence="2 3" key="1">
    <citation type="submission" date="2016-10" db="EMBL/GenBank/DDBJ databases">
        <authorList>
            <person name="Varghese N."/>
            <person name="Submissions S."/>
        </authorList>
    </citation>
    <scope>NUCLEOTIDE SEQUENCE [LARGE SCALE GENOMIC DNA]</scope>
    <source>
        <strain evidence="2 3">BS2777</strain>
    </source>
</reference>
<feature type="transmembrane region" description="Helical" evidence="1">
    <location>
        <begin position="197"/>
        <end position="224"/>
    </location>
</feature>
<feature type="transmembrane region" description="Helical" evidence="1">
    <location>
        <begin position="375"/>
        <end position="395"/>
    </location>
</feature>
<keyword evidence="3" id="KW-1185">Reference proteome</keyword>
<gene>
    <name evidence="2" type="ORF">SAMN04490209_3314</name>
</gene>
<feature type="transmembrane region" description="Helical" evidence="1">
    <location>
        <begin position="82"/>
        <end position="105"/>
    </location>
</feature>
<evidence type="ECO:0000256" key="1">
    <source>
        <dbReference type="SAM" id="Phobius"/>
    </source>
</evidence>
<feature type="transmembrane region" description="Helical" evidence="1">
    <location>
        <begin position="157"/>
        <end position="185"/>
    </location>
</feature>
<sequence length="407" mass="45165">MFIMISYVLQLQQDNEYIGYTHIDADMAYMFRVLCGVILLGVLLPKKIIRPSDFFSFLYGFFVLLPYVMLSSVRGNVAIEEFFMLFSVLVLPLLIVKLMVISMPVIRVPGILTQGSVIFILCSLVAVGIAVALSNPTASAGFDFSSVYERRLEGREIFISGSLFSYISSAIINGVSPFIAFWACWKKKHWLMIVPMLCWLTFFYLLGVKAPLLAIGVAALLGVAANKAKIVFFIKYVYWLVVGAFCIFIIEYSLNGYSYVADYFIRRSFTVPPWVMSSFFEFMSSDHTSWTLLGGAIEDKPVSLLVGENFLGMEGLNANTNAFVYSLGAGGLPYYFLTIVMVGVVFLILDSAFLLKSNPSFICLGFSYSILVVEQAATTALLSSGIGMLMALLIFSKRNVDSTYAAK</sequence>
<organism evidence="2 3">
    <name type="scientific">Pseudomonas rhodesiae</name>
    <dbReference type="NCBI Taxonomy" id="76760"/>
    <lineage>
        <taxon>Bacteria</taxon>
        <taxon>Pseudomonadati</taxon>
        <taxon>Pseudomonadota</taxon>
        <taxon>Gammaproteobacteria</taxon>
        <taxon>Pseudomonadales</taxon>
        <taxon>Pseudomonadaceae</taxon>
        <taxon>Pseudomonas</taxon>
    </lineage>
</organism>
<feature type="transmembrane region" description="Helical" evidence="1">
    <location>
        <begin position="334"/>
        <end position="355"/>
    </location>
</feature>
<accession>A0AAE8L056</accession>
<feature type="transmembrane region" description="Helical" evidence="1">
    <location>
        <begin position="236"/>
        <end position="257"/>
    </location>
</feature>
<keyword evidence="1" id="KW-0472">Membrane</keyword>
<feature type="transmembrane region" description="Helical" evidence="1">
    <location>
        <begin position="27"/>
        <end position="45"/>
    </location>
</feature>
<name>A0AAE8L056_9PSED</name>